<keyword evidence="2" id="KW-0378">Hydrolase</keyword>
<keyword evidence="2" id="KW-0540">Nuclease</keyword>
<proteinExistence type="predicted"/>
<feature type="region of interest" description="Disordered" evidence="1">
    <location>
        <begin position="1"/>
        <end position="44"/>
    </location>
</feature>
<dbReference type="SUPFAM" id="SSF54060">
    <property type="entry name" value="His-Me finger endonucleases"/>
    <property type="match status" value="1"/>
</dbReference>
<name>A0AAU3I7P4_9ACTN</name>
<dbReference type="InterPro" id="IPR004211">
    <property type="entry name" value="Endonuclease_7"/>
</dbReference>
<accession>A0AAU3I7P4</accession>
<evidence type="ECO:0000256" key="1">
    <source>
        <dbReference type="SAM" id="MobiDB-lite"/>
    </source>
</evidence>
<gene>
    <name evidence="2" type="ORF">OG699_37815</name>
</gene>
<feature type="compositionally biased region" description="Basic and acidic residues" evidence="1">
    <location>
        <begin position="1"/>
        <end position="14"/>
    </location>
</feature>
<dbReference type="AlphaFoldDB" id="A0AAU3I7P4"/>
<dbReference type="Gene3D" id="3.40.1800.10">
    <property type="entry name" value="His-Me finger endonucleases"/>
    <property type="match status" value="1"/>
</dbReference>
<evidence type="ECO:0000313" key="2">
    <source>
        <dbReference type="EMBL" id="WTZ13220.1"/>
    </source>
</evidence>
<dbReference type="Pfam" id="PF02945">
    <property type="entry name" value="Endonuclease_7"/>
    <property type="match status" value="1"/>
</dbReference>
<dbReference type="InterPro" id="IPR044925">
    <property type="entry name" value="His-Me_finger_sf"/>
</dbReference>
<protein>
    <submittedName>
        <fullName evidence="2">Endonuclease VII domain-containing protein</fullName>
    </submittedName>
</protein>
<keyword evidence="2" id="KW-0255">Endonuclease</keyword>
<dbReference type="InterPro" id="IPR038563">
    <property type="entry name" value="Endonuclease_7_sf"/>
</dbReference>
<sequence>MTAPKPCKDCEPGSKRPAPNPGPRCATHWRDEKERRKKAAHEKRVQTTYGLGDGTYDTLYAAQGGTCAICRRATGATRRLSVDHDHKSLLVRGLLCRPCNDMLGHSRDDPEFFARAKGYLEKPPAQDLGRWYAPE</sequence>
<dbReference type="GO" id="GO:0004519">
    <property type="term" value="F:endonuclease activity"/>
    <property type="evidence" value="ECO:0007669"/>
    <property type="project" value="UniProtKB-KW"/>
</dbReference>
<organism evidence="2">
    <name type="scientific">Streptomyces sp. NBC_01393</name>
    <dbReference type="NCBI Taxonomy" id="2903851"/>
    <lineage>
        <taxon>Bacteria</taxon>
        <taxon>Bacillati</taxon>
        <taxon>Actinomycetota</taxon>
        <taxon>Actinomycetes</taxon>
        <taxon>Kitasatosporales</taxon>
        <taxon>Streptomycetaceae</taxon>
        <taxon>Streptomyces</taxon>
    </lineage>
</organism>
<dbReference type="EMBL" id="CP109546">
    <property type="protein sequence ID" value="WTZ13220.1"/>
    <property type="molecule type" value="Genomic_DNA"/>
</dbReference>
<reference evidence="2" key="1">
    <citation type="submission" date="2022-10" db="EMBL/GenBank/DDBJ databases">
        <title>The complete genomes of actinobacterial strains from the NBC collection.</title>
        <authorList>
            <person name="Joergensen T.S."/>
            <person name="Alvarez Arevalo M."/>
            <person name="Sterndorff E.B."/>
            <person name="Faurdal D."/>
            <person name="Vuksanovic O."/>
            <person name="Mourched A.-S."/>
            <person name="Charusanti P."/>
            <person name="Shaw S."/>
            <person name="Blin K."/>
            <person name="Weber T."/>
        </authorList>
    </citation>
    <scope>NUCLEOTIDE SEQUENCE</scope>
    <source>
        <strain evidence="2">NBC_01393</strain>
    </source>
</reference>